<evidence type="ECO:0000256" key="1">
    <source>
        <dbReference type="SAM" id="MobiDB-lite"/>
    </source>
</evidence>
<dbReference type="InParanoid" id="K3YP05"/>
<evidence type="ECO:0000313" key="2">
    <source>
        <dbReference type="EnsemblPlants" id="KQL02213"/>
    </source>
</evidence>
<feature type="compositionally biased region" description="Polar residues" evidence="1">
    <location>
        <begin position="1"/>
        <end position="12"/>
    </location>
</feature>
<sequence>MAGSTSLLNMGTSPPFRPHARRGPPADQAFLKPRSPGATQQAEDDKGSCSAGWELLGRAPAACAAAGGFVRSAL</sequence>
<feature type="region of interest" description="Disordered" evidence="1">
    <location>
        <begin position="1"/>
        <end position="49"/>
    </location>
</feature>
<proteinExistence type="predicted"/>
<dbReference type="EMBL" id="AGNK02003940">
    <property type="status" value="NOT_ANNOTATED_CDS"/>
    <property type="molecule type" value="Genomic_DNA"/>
</dbReference>
<dbReference type="AlphaFoldDB" id="K3YP05"/>
<reference evidence="2" key="2">
    <citation type="submission" date="2018-08" db="UniProtKB">
        <authorList>
            <consortium name="EnsemblPlants"/>
        </authorList>
    </citation>
    <scope>IDENTIFICATION</scope>
    <source>
        <strain evidence="2">Yugu1</strain>
    </source>
</reference>
<accession>K3YP05</accession>
<dbReference type="Proteomes" id="UP000004995">
    <property type="component" value="Unassembled WGS sequence"/>
</dbReference>
<dbReference type="HOGENOM" id="CLU_2692480_0_0_1"/>
<reference evidence="3" key="1">
    <citation type="journal article" date="2012" name="Nat. Biotechnol.">
        <title>Reference genome sequence of the model plant Setaria.</title>
        <authorList>
            <person name="Bennetzen J.L."/>
            <person name="Schmutz J."/>
            <person name="Wang H."/>
            <person name="Percifield R."/>
            <person name="Hawkins J."/>
            <person name="Pontaroli A.C."/>
            <person name="Estep M."/>
            <person name="Feng L."/>
            <person name="Vaughn J.N."/>
            <person name="Grimwood J."/>
            <person name="Jenkins J."/>
            <person name="Barry K."/>
            <person name="Lindquist E."/>
            <person name="Hellsten U."/>
            <person name="Deshpande S."/>
            <person name="Wang X."/>
            <person name="Wu X."/>
            <person name="Mitros T."/>
            <person name="Triplett J."/>
            <person name="Yang X."/>
            <person name="Ye C.Y."/>
            <person name="Mauro-Herrera M."/>
            <person name="Wang L."/>
            <person name="Li P."/>
            <person name="Sharma M."/>
            <person name="Sharma R."/>
            <person name="Ronald P.C."/>
            <person name="Panaud O."/>
            <person name="Kellogg E.A."/>
            <person name="Brutnell T.P."/>
            <person name="Doust A.N."/>
            <person name="Tuskan G.A."/>
            <person name="Rokhsar D."/>
            <person name="Devos K.M."/>
        </authorList>
    </citation>
    <scope>NUCLEOTIDE SEQUENCE [LARGE SCALE GENOMIC DNA]</scope>
    <source>
        <strain evidence="3">cv. Yugu1</strain>
    </source>
</reference>
<dbReference type="Gramene" id="KQL02213">
    <property type="protein sequence ID" value="KQL02213"/>
    <property type="gene ID" value="SETIT_015997mg"/>
</dbReference>
<keyword evidence="3" id="KW-1185">Reference proteome</keyword>
<evidence type="ECO:0000313" key="3">
    <source>
        <dbReference type="Proteomes" id="UP000004995"/>
    </source>
</evidence>
<organism evidence="2 3">
    <name type="scientific">Setaria italica</name>
    <name type="common">Foxtail millet</name>
    <name type="synonym">Panicum italicum</name>
    <dbReference type="NCBI Taxonomy" id="4555"/>
    <lineage>
        <taxon>Eukaryota</taxon>
        <taxon>Viridiplantae</taxon>
        <taxon>Streptophyta</taxon>
        <taxon>Embryophyta</taxon>
        <taxon>Tracheophyta</taxon>
        <taxon>Spermatophyta</taxon>
        <taxon>Magnoliopsida</taxon>
        <taxon>Liliopsida</taxon>
        <taxon>Poales</taxon>
        <taxon>Poaceae</taxon>
        <taxon>PACMAD clade</taxon>
        <taxon>Panicoideae</taxon>
        <taxon>Panicodae</taxon>
        <taxon>Paniceae</taxon>
        <taxon>Cenchrinae</taxon>
        <taxon>Setaria</taxon>
    </lineage>
</organism>
<name>K3YP05_SETIT</name>
<dbReference type="EnsemblPlants" id="KQL02213">
    <property type="protein sequence ID" value="KQL02213"/>
    <property type="gene ID" value="SETIT_015997mg"/>
</dbReference>
<protein>
    <submittedName>
        <fullName evidence="2">Uncharacterized protein</fullName>
    </submittedName>
</protein>